<feature type="region of interest" description="Disordered" evidence="1">
    <location>
        <begin position="1046"/>
        <end position="1094"/>
    </location>
</feature>
<feature type="compositionally biased region" description="Basic residues" evidence="1">
    <location>
        <begin position="857"/>
        <end position="867"/>
    </location>
</feature>
<evidence type="ECO:0000313" key="4">
    <source>
        <dbReference type="Proteomes" id="UP000663880"/>
    </source>
</evidence>
<feature type="region of interest" description="Disordered" evidence="1">
    <location>
        <begin position="889"/>
        <end position="910"/>
    </location>
</feature>
<feature type="compositionally biased region" description="Basic and acidic residues" evidence="1">
    <location>
        <begin position="1371"/>
        <end position="1383"/>
    </location>
</feature>
<feature type="region of interest" description="Disordered" evidence="1">
    <location>
        <begin position="1117"/>
        <end position="1136"/>
    </location>
</feature>
<dbReference type="EMBL" id="CAJOBZ010000023">
    <property type="protein sequence ID" value="CAF4872537.1"/>
    <property type="molecule type" value="Genomic_DNA"/>
</dbReference>
<feature type="signal peptide" evidence="2">
    <location>
        <begin position="1"/>
        <end position="25"/>
    </location>
</feature>
<feature type="compositionally biased region" description="Basic and acidic residues" evidence="1">
    <location>
        <begin position="516"/>
        <end position="528"/>
    </location>
</feature>
<feature type="region of interest" description="Disordered" evidence="1">
    <location>
        <begin position="119"/>
        <end position="154"/>
    </location>
</feature>
<dbReference type="Proteomes" id="UP000663880">
    <property type="component" value="Unassembled WGS sequence"/>
</dbReference>
<organism evidence="3 4">
    <name type="scientific">Pieris macdunnoughi</name>
    <dbReference type="NCBI Taxonomy" id="345717"/>
    <lineage>
        <taxon>Eukaryota</taxon>
        <taxon>Metazoa</taxon>
        <taxon>Ecdysozoa</taxon>
        <taxon>Arthropoda</taxon>
        <taxon>Hexapoda</taxon>
        <taxon>Insecta</taxon>
        <taxon>Pterygota</taxon>
        <taxon>Neoptera</taxon>
        <taxon>Endopterygota</taxon>
        <taxon>Lepidoptera</taxon>
        <taxon>Glossata</taxon>
        <taxon>Ditrysia</taxon>
        <taxon>Papilionoidea</taxon>
        <taxon>Pieridae</taxon>
        <taxon>Pierinae</taxon>
        <taxon>Pieris</taxon>
    </lineage>
</organism>
<feature type="compositionally biased region" description="Basic and acidic residues" evidence="1">
    <location>
        <begin position="840"/>
        <end position="852"/>
    </location>
</feature>
<feature type="chain" id="PRO_5032359556" evidence="2">
    <location>
        <begin position="26"/>
        <end position="1644"/>
    </location>
</feature>
<feature type="region of interest" description="Disordered" evidence="1">
    <location>
        <begin position="688"/>
        <end position="715"/>
    </location>
</feature>
<sequence>MTNTPMRLVSLQLRVLILLLPQEHTNHILGDYGEQDAVLPKKRSPVYPRTVHGQERPYKYCGNGVFLRPATLRSGPRQTCILCAWRALFRKMCSLNTSDAVLVHVTNVGTCTSSNFDDEYPDDVGEPSAACTDPSASSRTHEPHIGDHVEQDAVLPKKRSPVHPRTVHGQERPYKYVCKCVPCWLKRTANVVRSWCVPEASNLKKRASADVHRVRVAGAVPEDVFFEHIRRSPGSHFDDEYPVDVGEPSAACTDPSASSRTHEPHIGDHVEQDAVLPKKRSPVHPRTVHGQERPYKYCVPCWLKGTANVVRSWCVPEASNLEKRASADVHPVRVAGAVPEDVFFEHISGAVLVHIANEGTFTSSNMRMCCDDEYPDDVGEPSAACTDPSASSRTHEPHIGDHVEQDAVLPKKRSPVYPRTVHGQERPYKYVWTANVVRSWCVPEASNLEKRASADVHPVRVAGAVPEDVFFEHISGAVLVHIANERTFTSSNCDDEYSDEVGEPSAACTDPSASSRTHEPHIGDHVEQDAVLPKKRSPVYPRTVHGQERPYKYVCCDDEYPDDVGEPSAACTDPSASSRTHEPHIGDHVEQDAVLPKKRSPVHPRTVHGQERPYKYVCKCVPCWLKRTANVVRSWCVPETSNLKKRASADVHRVRVAGAVPEDVFFEHISGAVLVHIANEGTFPSSSCDDEYPDDVGEPSAACTDPSASSRTHEPHIGDHVEQDAVLPKKRSPVYPRTVHGQERPYKNWVPCWLKGTANVVRSWCVPEASNLEKRASADVHPVRVAGAVPEDVFFEHISGAVLVHIANEGTFPSSNCDDEYPDDVGEPSAACTDLSSSSRTHEPHIGDHVEQDAVLPKKRSPVHPRTVHGQERPYKYVCCDDEYPDDVGEPSAACTDPSASSRTHEPHIGDHVEQDAVLPKKRSPVHSRTVHGQERPYCDDEYPDDVGEPSAACTDLSASSRTHEPHIGDYGEQDAVLLKKRSPVHPRTVHGQERPYKNHSGWFRSLPAFYKRKASVCHRLCCCSDDDKKGGWCRGRILPVPDCDDEYSDEVGEPSAACTDPSASSRTHEPHIGDYGEQDAVLPKKRSPVYPRTVHGQERPYKYVYFDDEYPDDVGEPSAACTDPSASSRSHEPHIGDHVEQDAVLPKKRSPVHPRTVHGQERPYKYVCKCVPCWLKRTANVVRSWCVPEASNLKKRASADVHRVRVAGAVPEDVIFEHISGAVLVHIANEGTFTSSNMRMYCDDEYPDEVGEPSAACTDPSASSRTHELHIGDYGEQDAVLLKKRSPVHPRTVHGQERPYKNHSGWFRSPPAFYKRKASVCHRLCCCSDDDKKGGWCRGRILPVPDCDDEYPDDVGEPSAACTDPSASSRTHEPHIGDHGEQDAVLPKKRSPVHPRTVHGQERPYKYVYCDDEYPDEVGEPSAACTDPSASSRTHELHIGDYGEQDAVLLKKRSPVHPRTVHGQDRPYKNHSGWFRSPPAFYKRKASVCHGLCCCSDVEDKKGGCARDMLACVWCEASVCLAGRNGLPMWSGHSVFLRPVPDCDDEYPDEVGEPSAACTDPSASSRTHELHIGDYGEQDAVLLKKRSPVHPRTVHGQDRPYKNHSGWFRSPPAFYKRKASVCHGLCCCSDVDKKGGWCRRRIL</sequence>
<keyword evidence="4" id="KW-1185">Reference proteome</keyword>
<comment type="caution">
    <text evidence="3">The sequence shown here is derived from an EMBL/GenBank/DDBJ whole genome shotgun (WGS) entry which is preliminary data.</text>
</comment>
<keyword evidence="2" id="KW-0732">Signal</keyword>
<feature type="region of interest" description="Disordered" evidence="1">
    <location>
        <begin position="494"/>
        <end position="542"/>
    </location>
</feature>
<evidence type="ECO:0000256" key="2">
    <source>
        <dbReference type="SAM" id="SignalP"/>
    </source>
</evidence>
<evidence type="ECO:0000256" key="1">
    <source>
        <dbReference type="SAM" id="MobiDB-lite"/>
    </source>
</evidence>
<feature type="compositionally biased region" description="Basic and acidic residues" evidence="1">
    <location>
        <begin position="139"/>
        <end position="151"/>
    </location>
</feature>
<accession>A0A821TCI5</accession>
<feature type="compositionally biased region" description="Acidic residues" evidence="1">
    <location>
        <begin position="688"/>
        <end position="697"/>
    </location>
</feature>
<evidence type="ECO:0000313" key="3">
    <source>
        <dbReference type="EMBL" id="CAF4872537.1"/>
    </source>
</evidence>
<feature type="compositionally biased region" description="Acidic residues" evidence="1">
    <location>
        <begin position="817"/>
        <end position="826"/>
    </location>
</feature>
<feature type="compositionally biased region" description="Basic residues" evidence="1">
    <location>
        <begin position="1388"/>
        <end position="1398"/>
    </location>
</feature>
<gene>
    <name evidence="3" type="ORF">PMACD_LOCUS8895</name>
</gene>
<feature type="region of interest" description="Disordered" evidence="1">
    <location>
        <begin position="815"/>
        <end position="869"/>
    </location>
</feature>
<protein>
    <submittedName>
        <fullName evidence="3">Uncharacterized protein</fullName>
    </submittedName>
</protein>
<feature type="compositionally biased region" description="Basic and acidic residues" evidence="1">
    <location>
        <begin position="260"/>
        <end position="272"/>
    </location>
</feature>
<feature type="region of interest" description="Disordered" evidence="1">
    <location>
        <begin position="248"/>
        <end position="274"/>
    </location>
</feature>
<feature type="region of interest" description="Disordered" evidence="1">
    <location>
        <begin position="1351"/>
        <end position="1399"/>
    </location>
</feature>
<reference evidence="3" key="1">
    <citation type="submission" date="2021-02" db="EMBL/GenBank/DDBJ databases">
        <authorList>
            <person name="Steward A R."/>
        </authorList>
    </citation>
    <scope>NUCLEOTIDE SEQUENCE</scope>
</reference>
<name>A0A821TCI5_9NEOP</name>
<proteinExistence type="predicted"/>